<feature type="transmembrane region" description="Helical" evidence="8">
    <location>
        <begin position="118"/>
        <end position="140"/>
    </location>
</feature>
<feature type="transmembrane region" description="Helical" evidence="8">
    <location>
        <begin position="352"/>
        <end position="373"/>
    </location>
</feature>
<feature type="transmembrane region" description="Helical" evidence="8">
    <location>
        <begin position="291"/>
        <end position="311"/>
    </location>
</feature>
<feature type="transmembrane region" description="Helical" evidence="8">
    <location>
        <begin position="379"/>
        <end position="398"/>
    </location>
</feature>
<dbReference type="InterPro" id="IPR011701">
    <property type="entry name" value="MFS"/>
</dbReference>
<dbReference type="PANTHER" id="PTHR42718">
    <property type="entry name" value="MAJOR FACILITATOR SUPERFAMILY MULTIDRUG TRANSPORTER MFSC"/>
    <property type="match status" value="1"/>
</dbReference>
<proteinExistence type="inferred from homology"/>
<accession>A0A7K1KUN5</accession>
<dbReference type="PROSITE" id="PS50850">
    <property type="entry name" value="MFS"/>
    <property type="match status" value="1"/>
</dbReference>
<dbReference type="SUPFAM" id="SSF103473">
    <property type="entry name" value="MFS general substrate transporter"/>
    <property type="match status" value="1"/>
</dbReference>
<comment type="similarity">
    <text evidence="2">Belongs to the major facilitator superfamily. EmrB family.</text>
</comment>
<evidence type="ECO:0000313" key="11">
    <source>
        <dbReference type="Proteomes" id="UP000432015"/>
    </source>
</evidence>
<evidence type="ECO:0000256" key="7">
    <source>
        <dbReference type="ARBA" id="ARBA00023136"/>
    </source>
</evidence>
<evidence type="ECO:0000256" key="5">
    <source>
        <dbReference type="ARBA" id="ARBA00022692"/>
    </source>
</evidence>
<dbReference type="PANTHER" id="PTHR42718:SF9">
    <property type="entry name" value="MAJOR FACILITATOR SUPERFAMILY MULTIDRUG TRANSPORTER MFSC"/>
    <property type="match status" value="1"/>
</dbReference>
<dbReference type="AlphaFoldDB" id="A0A7K1KUN5"/>
<dbReference type="Gene3D" id="1.20.1720.10">
    <property type="entry name" value="Multidrug resistance protein D"/>
    <property type="match status" value="1"/>
</dbReference>
<evidence type="ECO:0000313" key="10">
    <source>
        <dbReference type="EMBL" id="MUN35880.1"/>
    </source>
</evidence>
<evidence type="ECO:0000256" key="3">
    <source>
        <dbReference type="ARBA" id="ARBA00022448"/>
    </source>
</evidence>
<dbReference type="GO" id="GO:0022857">
    <property type="term" value="F:transmembrane transporter activity"/>
    <property type="evidence" value="ECO:0007669"/>
    <property type="project" value="InterPro"/>
</dbReference>
<feature type="transmembrane region" description="Helical" evidence="8">
    <location>
        <begin position="501"/>
        <end position="527"/>
    </location>
</feature>
<feature type="transmembrane region" description="Helical" evidence="8">
    <location>
        <begin position="244"/>
        <end position="265"/>
    </location>
</feature>
<keyword evidence="6 8" id="KW-1133">Transmembrane helix</keyword>
<evidence type="ECO:0000256" key="2">
    <source>
        <dbReference type="ARBA" id="ARBA00008537"/>
    </source>
</evidence>
<keyword evidence="4" id="KW-1003">Cell membrane</keyword>
<feature type="transmembrane region" description="Helical" evidence="8">
    <location>
        <begin position="25"/>
        <end position="48"/>
    </location>
</feature>
<dbReference type="GO" id="GO:0005886">
    <property type="term" value="C:plasma membrane"/>
    <property type="evidence" value="ECO:0007669"/>
    <property type="project" value="UniProtKB-SubCell"/>
</dbReference>
<organism evidence="10 11">
    <name type="scientific">Actinomadura litoris</name>
    <dbReference type="NCBI Taxonomy" id="2678616"/>
    <lineage>
        <taxon>Bacteria</taxon>
        <taxon>Bacillati</taxon>
        <taxon>Actinomycetota</taxon>
        <taxon>Actinomycetes</taxon>
        <taxon>Streptosporangiales</taxon>
        <taxon>Thermomonosporaceae</taxon>
        <taxon>Actinomadura</taxon>
    </lineage>
</organism>
<feature type="transmembrane region" description="Helical" evidence="8">
    <location>
        <begin position="63"/>
        <end position="81"/>
    </location>
</feature>
<keyword evidence="7 8" id="KW-0472">Membrane</keyword>
<comment type="subcellular location">
    <subcellularLocation>
        <location evidence="1">Cell membrane</location>
        <topology evidence="1">Multi-pass membrane protein</topology>
    </subcellularLocation>
</comment>
<evidence type="ECO:0000256" key="8">
    <source>
        <dbReference type="SAM" id="Phobius"/>
    </source>
</evidence>
<evidence type="ECO:0000256" key="1">
    <source>
        <dbReference type="ARBA" id="ARBA00004651"/>
    </source>
</evidence>
<dbReference type="Pfam" id="PF07690">
    <property type="entry name" value="MFS_1"/>
    <property type="match status" value="1"/>
</dbReference>
<feature type="transmembrane region" description="Helical" evidence="8">
    <location>
        <begin position="152"/>
        <end position="175"/>
    </location>
</feature>
<evidence type="ECO:0000256" key="4">
    <source>
        <dbReference type="ARBA" id="ARBA00022475"/>
    </source>
</evidence>
<feature type="transmembrane region" description="Helical" evidence="8">
    <location>
        <begin position="181"/>
        <end position="200"/>
    </location>
</feature>
<keyword evidence="5 8" id="KW-0812">Transmembrane</keyword>
<comment type="caution">
    <text evidence="10">The sequence shown here is derived from an EMBL/GenBank/DDBJ whole genome shotgun (WGS) entry which is preliminary data.</text>
</comment>
<dbReference type="NCBIfam" id="TIGR00711">
    <property type="entry name" value="efflux_EmrB"/>
    <property type="match status" value="1"/>
</dbReference>
<feature type="domain" description="Major facilitator superfamily (MFS) profile" evidence="9">
    <location>
        <begin position="27"/>
        <end position="534"/>
    </location>
</feature>
<sequence length="548" mass="58050">MSRSFLPAGAPHTEVTGMPAAHRPWLTLSILCAGFFMALLDGSIVNIAVPSLIADIHASYDEVLWMIDAYLLVFSTLLITTGKLGDIFGYRRLFLTGVSIFTMASVLCGLSASPGQLLAARILQGIGAALLFPQVISSILVTFPPPMRGRAFGVFGAIAGFAPIIGPVLGGLVLAHLTWRWIFFINAPIGVMILVLALVFIPDLRPSRTHRIDLGGVALVTAGLSCIVFGLIEGRRYGWGKIGGPIGITSLIATGVMLLLLFIIWQRVQRGEPLMPWELFTSERNFPSGNWIGFVFQFGMIGISLVLVLYLQMARGFSPLRTGLVLLPNAALTAVGSAFAGRVSDRVGGRLVLMTGLAALSVGLAVLALTAGADSGVRHLLPGLLIIGLASGATFAPLQQVTMDHVDTRLAGAASGVANTTRQIGGVMGTAVMGVLLSTRLNSALRHEARKHAGELPPQLRAQFIDTATTNGHRFSPPPPPHDLPPAETSLLTHLGQKTFAAAYTTAMQTTLLTSAAILAAAALFCLTLKPQTRKRPSPEKTTTKTKH</sequence>
<dbReference type="InterPro" id="IPR004638">
    <property type="entry name" value="EmrB-like"/>
</dbReference>
<dbReference type="PRINTS" id="PR01036">
    <property type="entry name" value="TCRTETB"/>
</dbReference>
<dbReference type="CDD" id="cd17321">
    <property type="entry name" value="MFS_MMR_MDR_like"/>
    <property type="match status" value="1"/>
</dbReference>
<reference evidence="10 11" key="1">
    <citation type="submission" date="2019-11" db="EMBL/GenBank/DDBJ databases">
        <authorList>
            <person name="Cao P."/>
        </authorList>
    </citation>
    <scope>NUCLEOTIDE SEQUENCE [LARGE SCALE GENOMIC DNA]</scope>
    <source>
        <strain evidence="10 11">NEAU-AAG5</strain>
    </source>
</reference>
<protein>
    <submittedName>
        <fullName evidence="10">DHA2 family efflux MFS transporter permease subunit</fullName>
    </submittedName>
</protein>
<dbReference type="InterPro" id="IPR036259">
    <property type="entry name" value="MFS_trans_sf"/>
</dbReference>
<evidence type="ECO:0000256" key="6">
    <source>
        <dbReference type="ARBA" id="ARBA00022989"/>
    </source>
</evidence>
<feature type="transmembrane region" description="Helical" evidence="8">
    <location>
        <begin position="212"/>
        <end position="232"/>
    </location>
</feature>
<evidence type="ECO:0000259" key="9">
    <source>
        <dbReference type="PROSITE" id="PS50850"/>
    </source>
</evidence>
<dbReference type="Proteomes" id="UP000432015">
    <property type="component" value="Unassembled WGS sequence"/>
</dbReference>
<gene>
    <name evidence="10" type="ORF">GNZ18_04600</name>
</gene>
<name>A0A7K1KUN5_9ACTN</name>
<feature type="transmembrane region" description="Helical" evidence="8">
    <location>
        <begin position="93"/>
        <end position="112"/>
    </location>
</feature>
<keyword evidence="3" id="KW-0813">Transport</keyword>
<dbReference type="InterPro" id="IPR020846">
    <property type="entry name" value="MFS_dom"/>
</dbReference>
<dbReference type="Gene3D" id="1.20.1250.20">
    <property type="entry name" value="MFS general substrate transporter like domains"/>
    <property type="match status" value="1"/>
</dbReference>
<dbReference type="EMBL" id="WOFH01000002">
    <property type="protein sequence ID" value="MUN35880.1"/>
    <property type="molecule type" value="Genomic_DNA"/>
</dbReference>
<keyword evidence="11" id="KW-1185">Reference proteome</keyword>